<name>A0A517ZPV4_9PLAN</name>
<evidence type="ECO:0000313" key="2">
    <source>
        <dbReference type="EMBL" id="QDU44473.1"/>
    </source>
</evidence>
<evidence type="ECO:0000313" key="3">
    <source>
        <dbReference type="Proteomes" id="UP000319383"/>
    </source>
</evidence>
<dbReference type="AlphaFoldDB" id="A0A517ZPV4"/>
<feature type="transmembrane region" description="Helical" evidence="1">
    <location>
        <begin position="267"/>
        <end position="296"/>
    </location>
</feature>
<feature type="transmembrane region" description="Helical" evidence="1">
    <location>
        <begin position="30"/>
        <end position="49"/>
    </location>
</feature>
<dbReference type="RefSeq" id="WP_145376830.1">
    <property type="nucleotide sequence ID" value="NZ_CP036276.1"/>
</dbReference>
<evidence type="ECO:0000256" key="1">
    <source>
        <dbReference type="SAM" id="Phobius"/>
    </source>
</evidence>
<feature type="transmembrane region" description="Helical" evidence="1">
    <location>
        <begin position="191"/>
        <end position="209"/>
    </location>
</feature>
<reference evidence="2 3" key="1">
    <citation type="submission" date="2019-02" db="EMBL/GenBank/DDBJ databases">
        <title>Deep-cultivation of Planctomycetes and their phenomic and genomic characterization uncovers novel biology.</title>
        <authorList>
            <person name="Wiegand S."/>
            <person name="Jogler M."/>
            <person name="Boedeker C."/>
            <person name="Pinto D."/>
            <person name="Vollmers J."/>
            <person name="Rivas-Marin E."/>
            <person name="Kohn T."/>
            <person name="Peeters S.H."/>
            <person name="Heuer A."/>
            <person name="Rast P."/>
            <person name="Oberbeckmann S."/>
            <person name="Bunk B."/>
            <person name="Jeske O."/>
            <person name="Meyerdierks A."/>
            <person name="Storesund J.E."/>
            <person name="Kallscheuer N."/>
            <person name="Luecker S."/>
            <person name="Lage O.M."/>
            <person name="Pohl T."/>
            <person name="Merkel B.J."/>
            <person name="Hornburger P."/>
            <person name="Mueller R.-W."/>
            <person name="Bruemmer F."/>
            <person name="Labrenz M."/>
            <person name="Spormann A.M."/>
            <person name="Op den Camp H."/>
            <person name="Overmann J."/>
            <person name="Amann R."/>
            <person name="Jetten M.S.M."/>
            <person name="Mascher T."/>
            <person name="Medema M.H."/>
            <person name="Devos D.P."/>
            <person name="Kaster A.-K."/>
            <person name="Ovreas L."/>
            <person name="Rohde M."/>
            <person name="Galperin M.Y."/>
            <person name="Jogler C."/>
        </authorList>
    </citation>
    <scope>NUCLEOTIDE SEQUENCE [LARGE SCALE GENOMIC DNA]</scope>
    <source>
        <strain evidence="2 3">Mal52</strain>
    </source>
</reference>
<feature type="transmembrane region" description="Helical" evidence="1">
    <location>
        <begin position="311"/>
        <end position="329"/>
    </location>
</feature>
<proteinExistence type="predicted"/>
<protein>
    <submittedName>
        <fullName evidence="2">Uncharacterized protein</fullName>
    </submittedName>
</protein>
<feature type="transmembrane region" description="Helical" evidence="1">
    <location>
        <begin position="350"/>
        <end position="370"/>
    </location>
</feature>
<dbReference type="EMBL" id="CP036276">
    <property type="protein sequence ID" value="QDU44473.1"/>
    <property type="molecule type" value="Genomic_DNA"/>
</dbReference>
<keyword evidence="3" id="KW-1185">Reference proteome</keyword>
<dbReference type="KEGG" id="sdyn:Mal52_29550"/>
<dbReference type="Proteomes" id="UP000319383">
    <property type="component" value="Chromosome"/>
</dbReference>
<keyword evidence="1" id="KW-0812">Transmembrane</keyword>
<feature type="transmembrane region" description="Helical" evidence="1">
    <location>
        <begin position="87"/>
        <end position="112"/>
    </location>
</feature>
<feature type="transmembrane region" description="Helical" evidence="1">
    <location>
        <begin position="7"/>
        <end position="24"/>
    </location>
</feature>
<feature type="transmembrane region" description="Helical" evidence="1">
    <location>
        <begin position="56"/>
        <end position="75"/>
    </location>
</feature>
<feature type="transmembrane region" description="Helical" evidence="1">
    <location>
        <begin position="162"/>
        <end position="179"/>
    </location>
</feature>
<accession>A0A517ZPV4</accession>
<organism evidence="2 3">
    <name type="scientific">Symmachiella dynata</name>
    <dbReference type="NCBI Taxonomy" id="2527995"/>
    <lineage>
        <taxon>Bacteria</taxon>
        <taxon>Pseudomonadati</taxon>
        <taxon>Planctomycetota</taxon>
        <taxon>Planctomycetia</taxon>
        <taxon>Planctomycetales</taxon>
        <taxon>Planctomycetaceae</taxon>
        <taxon>Symmachiella</taxon>
    </lineage>
</organism>
<feature type="transmembrane region" description="Helical" evidence="1">
    <location>
        <begin position="406"/>
        <end position="429"/>
    </location>
</feature>
<keyword evidence="1" id="KW-0472">Membrane</keyword>
<gene>
    <name evidence="2" type="ORF">Mal52_29550</name>
</gene>
<keyword evidence="1" id="KW-1133">Transmembrane helix</keyword>
<feature type="transmembrane region" description="Helical" evidence="1">
    <location>
        <begin position="124"/>
        <end position="142"/>
    </location>
</feature>
<sequence length="441" mass="47937">MRSQYSPLLFFIYPAIAMCLGWGLRGTIGGGPVGALIPGAMVSLVLCQLLNRRNSVGFIICLGALGIGIGGHQTYGQTIGLSRVEETYLWGSFAMAVKGAVWGFLGGAVLGLAFVRDRFTTKQILFAMTAMVAATFVGWAYLDVPRHPYFYFSDPDKPRAEIWAGLLLGGLALLASLAVSSDNKVPASFAMWGLLFGGLGFGLGGQLIAIGSRLEPPYRSFSWWKGMEFSFGFLLGSGLGLAAYLNRDQLAEPATPTPELVPKQTPFLPALFLGAILVLTVHRLHFTVPVLFIMVIELAVLTGLVLNSNFFGWHIAVTLTVYSFGLDLMRAIGRLLRDGKEVYFSDNIGTWWVIVALMSLGTAVAVTANYRTKQPSIKAMLLLITWTGTSVGLMKMYQQSQQNHEVNYYFVCGTFLVSAILTTLIAWMIPESRPIDAAETA</sequence>